<name>A0AAW9QAC4_9BURK</name>
<organism evidence="6 7">
    <name type="scientific">Aquincola agrisoli</name>
    <dbReference type="NCBI Taxonomy" id="3119538"/>
    <lineage>
        <taxon>Bacteria</taxon>
        <taxon>Pseudomonadati</taxon>
        <taxon>Pseudomonadota</taxon>
        <taxon>Betaproteobacteria</taxon>
        <taxon>Burkholderiales</taxon>
        <taxon>Sphaerotilaceae</taxon>
        <taxon>Aquincola</taxon>
    </lineage>
</organism>
<comment type="function">
    <text evidence="4">Involved in production of the polyketide antibiotic thailandamide.</text>
</comment>
<dbReference type="FunFam" id="3.40.47.10:FF:000019">
    <property type="entry name" value="Polyketide synthase type I"/>
    <property type="match status" value="1"/>
</dbReference>
<dbReference type="CDD" id="cd00833">
    <property type="entry name" value="PKS"/>
    <property type="match status" value="1"/>
</dbReference>
<keyword evidence="7" id="KW-1185">Reference proteome</keyword>
<dbReference type="GO" id="GO:0004315">
    <property type="term" value="F:3-oxoacyl-[acyl-carrier-protein] synthase activity"/>
    <property type="evidence" value="ECO:0007669"/>
    <property type="project" value="InterPro"/>
</dbReference>
<evidence type="ECO:0000256" key="3">
    <source>
        <dbReference type="ARBA" id="ARBA00022679"/>
    </source>
</evidence>
<dbReference type="InterPro" id="IPR016039">
    <property type="entry name" value="Thiolase-like"/>
</dbReference>
<dbReference type="PROSITE" id="PS52004">
    <property type="entry name" value="KS3_2"/>
    <property type="match status" value="1"/>
</dbReference>
<comment type="caution">
    <text evidence="6">The sequence shown here is derived from an EMBL/GenBank/DDBJ whole genome shotgun (WGS) entry which is preliminary data.</text>
</comment>
<evidence type="ECO:0000256" key="1">
    <source>
        <dbReference type="ARBA" id="ARBA00022450"/>
    </source>
</evidence>
<dbReference type="Gene3D" id="3.40.47.10">
    <property type="match status" value="1"/>
</dbReference>
<dbReference type="InterPro" id="IPR014030">
    <property type="entry name" value="Ketoacyl_synth_N"/>
</dbReference>
<dbReference type="SUPFAM" id="SSF53901">
    <property type="entry name" value="Thiolase-like"/>
    <property type="match status" value="1"/>
</dbReference>
<dbReference type="AlphaFoldDB" id="A0AAW9QAC4"/>
<dbReference type="SMART" id="SM00825">
    <property type="entry name" value="PKS_KS"/>
    <property type="match status" value="1"/>
</dbReference>
<evidence type="ECO:0000256" key="4">
    <source>
        <dbReference type="ARBA" id="ARBA00054155"/>
    </source>
</evidence>
<dbReference type="Pfam" id="PF02801">
    <property type="entry name" value="Ketoacyl-synt_C"/>
    <property type="match status" value="1"/>
</dbReference>
<dbReference type="PANTHER" id="PTHR43775">
    <property type="entry name" value="FATTY ACID SYNTHASE"/>
    <property type="match status" value="1"/>
</dbReference>
<dbReference type="GO" id="GO:0004312">
    <property type="term" value="F:fatty acid synthase activity"/>
    <property type="evidence" value="ECO:0007669"/>
    <property type="project" value="TreeGrafter"/>
</dbReference>
<dbReference type="PANTHER" id="PTHR43775:SF37">
    <property type="entry name" value="SI:DKEY-61P9.11"/>
    <property type="match status" value="1"/>
</dbReference>
<keyword evidence="1" id="KW-0596">Phosphopantetheine</keyword>
<dbReference type="InterPro" id="IPR050091">
    <property type="entry name" value="PKS_NRPS_Biosynth_Enz"/>
</dbReference>
<dbReference type="Pfam" id="PF16197">
    <property type="entry name" value="KAsynt_C_assoc"/>
    <property type="match status" value="1"/>
</dbReference>
<evidence type="ECO:0000256" key="2">
    <source>
        <dbReference type="ARBA" id="ARBA00022553"/>
    </source>
</evidence>
<dbReference type="InterPro" id="IPR020841">
    <property type="entry name" value="PKS_Beta-ketoAc_synthase_dom"/>
</dbReference>
<gene>
    <name evidence="6" type="ORF">V4F39_04330</name>
</gene>
<dbReference type="Pfam" id="PF00109">
    <property type="entry name" value="ketoacyl-synt"/>
    <property type="match status" value="1"/>
</dbReference>
<evidence type="ECO:0000313" key="6">
    <source>
        <dbReference type="EMBL" id="MEF7613128.1"/>
    </source>
</evidence>
<keyword evidence="3" id="KW-0808">Transferase</keyword>
<protein>
    <submittedName>
        <fullName evidence="6">Polyketide synthase</fullName>
    </submittedName>
</protein>
<dbReference type="EMBL" id="JAZIBG010000014">
    <property type="protein sequence ID" value="MEF7613128.1"/>
    <property type="molecule type" value="Genomic_DNA"/>
</dbReference>
<feature type="non-terminal residue" evidence="6">
    <location>
        <position position="546"/>
    </location>
</feature>
<dbReference type="InterPro" id="IPR032821">
    <property type="entry name" value="PKS_assoc"/>
</dbReference>
<dbReference type="InterPro" id="IPR014031">
    <property type="entry name" value="Ketoacyl_synth_C"/>
</dbReference>
<keyword evidence="2" id="KW-0597">Phosphoprotein</keyword>
<evidence type="ECO:0000259" key="5">
    <source>
        <dbReference type="PROSITE" id="PS52004"/>
    </source>
</evidence>
<dbReference type="Proteomes" id="UP001336250">
    <property type="component" value="Unassembled WGS sequence"/>
</dbReference>
<dbReference type="RefSeq" id="WP_332288068.1">
    <property type="nucleotide sequence ID" value="NZ_JAZIBG010000014.1"/>
</dbReference>
<sequence length="546" mass="55986">MSDPHDARIARALHTIERLQARLAVAEGAAREPIAVVGLGCRYPGGADTPEAFWQLLAEGRDAIGPVPADRWDADALHDPDPAAPGRIVTREGGFVPDPQLFDAAFFGIAPREAASLDPQQRLLLEVAWEAMEDAGLPPTQLSGQPVGVFVGISSQDHSHHLLQQPSEAIDAYLATGNAHSVAAGRLSYTFGFTGPSLAVDTACSSSLVAVHLACQSLRAGECSVALVGGVNRILSPAFGINFSRARMLAPDGRCKAFSAMADGFGRGEGCGVVVLKRLSDAQRDGDTVLAVVRGSAVNQDGRSSGLTAPNGPAQQAVIRQALKAAGVAAAQVDYVEAHGTGTALGDPIEAGALGAVFAEGRAADRPLAIGSVKANVGHLEAAAGLCGFIKVVLALQHGRLPAQLHAQPPSPHIDWAALPLALPHAGQVWAPHADGSPRRAGVSSFGFSGTNAHVVLEASPAVAAAPSGEPGDADGADVLMLSARDGDALRALAARHAQALRAGNAWRAHCDSARRGRARLPHRLAVVAASAAQAADRLAAWAAAP</sequence>
<feature type="domain" description="Ketosynthase family 3 (KS3)" evidence="5">
    <location>
        <begin position="31"/>
        <end position="459"/>
    </location>
</feature>
<proteinExistence type="predicted"/>
<dbReference type="GO" id="GO:0006633">
    <property type="term" value="P:fatty acid biosynthetic process"/>
    <property type="evidence" value="ECO:0007669"/>
    <property type="project" value="InterPro"/>
</dbReference>
<dbReference type="PROSITE" id="PS00606">
    <property type="entry name" value="KS3_1"/>
    <property type="match status" value="1"/>
</dbReference>
<accession>A0AAW9QAC4</accession>
<reference evidence="6 7" key="1">
    <citation type="submission" date="2024-02" db="EMBL/GenBank/DDBJ databases">
        <title>Genome sequence of Aquincola sp. MAHUQ-54.</title>
        <authorList>
            <person name="Huq M.A."/>
        </authorList>
    </citation>
    <scope>NUCLEOTIDE SEQUENCE [LARGE SCALE GENOMIC DNA]</scope>
    <source>
        <strain evidence="6 7">MAHUQ-54</strain>
    </source>
</reference>
<dbReference type="Gene3D" id="3.30.70.3290">
    <property type="match status" value="1"/>
</dbReference>
<evidence type="ECO:0000313" key="7">
    <source>
        <dbReference type="Proteomes" id="UP001336250"/>
    </source>
</evidence>
<dbReference type="InterPro" id="IPR018201">
    <property type="entry name" value="Ketoacyl_synth_AS"/>
</dbReference>